<evidence type="ECO:0000313" key="5">
    <source>
        <dbReference type="EMBL" id="SVA27619.1"/>
    </source>
</evidence>
<evidence type="ECO:0000259" key="4">
    <source>
        <dbReference type="Pfam" id="PF00198"/>
    </source>
</evidence>
<keyword evidence="3" id="KW-0012">Acyltransferase</keyword>
<evidence type="ECO:0000256" key="3">
    <source>
        <dbReference type="ARBA" id="ARBA00023315"/>
    </source>
</evidence>
<dbReference type="EMBL" id="UINC01006452">
    <property type="protein sequence ID" value="SVA27619.1"/>
    <property type="molecule type" value="Genomic_DNA"/>
</dbReference>
<protein>
    <recommendedName>
        <fullName evidence="4">2-oxoacid dehydrogenase acyltransferase catalytic domain-containing protein</fullName>
    </recommendedName>
</protein>
<evidence type="ECO:0000256" key="1">
    <source>
        <dbReference type="ARBA" id="ARBA00001938"/>
    </source>
</evidence>
<dbReference type="Pfam" id="PF00198">
    <property type="entry name" value="2-oxoacid_dh"/>
    <property type="match status" value="1"/>
</dbReference>
<dbReference type="InterPro" id="IPR023213">
    <property type="entry name" value="CAT-like_dom_sf"/>
</dbReference>
<accession>A0A381UHJ7</accession>
<dbReference type="PANTHER" id="PTHR43178">
    <property type="entry name" value="DIHYDROLIPOAMIDE ACETYLTRANSFERASE COMPONENT OF PYRUVATE DEHYDROGENASE COMPLEX"/>
    <property type="match status" value="1"/>
</dbReference>
<name>A0A381UHJ7_9ZZZZ</name>
<feature type="domain" description="2-oxoacid dehydrogenase acyltransferase catalytic" evidence="4">
    <location>
        <begin position="1"/>
        <end position="207"/>
    </location>
</feature>
<dbReference type="Gene3D" id="3.30.559.10">
    <property type="entry name" value="Chloramphenicol acetyltransferase-like domain"/>
    <property type="match status" value="1"/>
</dbReference>
<dbReference type="GO" id="GO:0016407">
    <property type="term" value="F:acetyltransferase activity"/>
    <property type="evidence" value="ECO:0007669"/>
    <property type="project" value="TreeGrafter"/>
</dbReference>
<dbReference type="InterPro" id="IPR050743">
    <property type="entry name" value="2-oxoacid_DH_E2_comp"/>
</dbReference>
<gene>
    <name evidence="5" type="ORF">METZ01_LOCUS80473</name>
</gene>
<reference evidence="5" key="1">
    <citation type="submission" date="2018-05" db="EMBL/GenBank/DDBJ databases">
        <authorList>
            <person name="Lanie J.A."/>
            <person name="Ng W.-L."/>
            <person name="Kazmierczak K.M."/>
            <person name="Andrzejewski T.M."/>
            <person name="Davidsen T.M."/>
            <person name="Wayne K.J."/>
            <person name="Tettelin H."/>
            <person name="Glass J.I."/>
            <person name="Rusch D."/>
            <person name="Podicherti R."/>
            <person name="Tsui H.-C.T."/>
            <person name="Winkler M.E."/>
        </authorList>
    </citation>
    <scope>NUCLEOTIDE SEQUENCE</scope>
</reference>
<dbReference type="SUPFAM" id="SSF52777">
    <property type="entry name" value="CoA-dependent acyltransferases"/>
    <property type="match status" value="1"/>
</dbReference>
<sequence>MSKSKREAPHFYVSGEAHLDHLFRHLEAVNDGRSDDDRISLTAVLVHVAASALVAHPHLNGHWTEEGLALVDGVHVGVAVAVDDGLIAPAVLDCAELDVLTISQRLRDLADRARAGRLRVDEMNEPTFTISNLGMYEVSRFTAILNPPQVAILATGAAEQRAIVVDGAVVPGTVMAMTLSADHRAIDGVVAGQFLAMVRQGLETPSGLKWGTEI</sequence>
<dbReference type="PANTHER" id="PTHR43178:SF5">
    <property type="entry name" value="LIPOAMIDE ACYLTRANSFERASE COMPONENT OF BRANCHED-CHAIN ALPHA-KETO ACID DEHYDROGENASE COMPLEX, MITOCHONDRIAL"/>
    <property type="match status" value="1"/>
</dbReference>
<dbReference type="AlphaFoldDB" id="A0A381UHJ7"/>
<dbReference type="InterPro" id="IPR001078">
    <property type="entry name" value="2-oxoacid_DH_actylTfrase"/>
</dbReference>
<proteinExistence type="predicted"/>
<dbReference type="GO" id="GO:0031405">
    <property type="term" value="F:lipoic acid binding"/>
    <property type="evidence" value="ECO:0007669"/>
    <property type="project" value="TreeGrafter"/>
</dbReference>
<dbReference type="GO" id="GO:0005739">
    <property type="term" value="C:mitochondrion"/>
    <property type="evidence" value="ECO:0007669"/>
    <property type="project" value="TreeGrafter"/>
</dbReference>
<organism evidence="5">
    <name type="scientific">marine metagenome</name>
    <dbReference type="NCBI Taxonomy" id="408172"/>
    <lineage>
        <taxon>unclassified sequences</taxon>
        <taxon>metagenomes</taxon>
        <taxon>ecological metagenomes</taxon>
    </lineage>
</organism>
<evidence type="ECO:0000256" key="2">
    <source>
        <dbReference type="ARBA" id="ARBA00022679"/>
    </source>
</evidence>
<keyword evidence="2" id="KW-0808">Transferase</keyword>
<comment type="cofactor">
    <cofactor evidence="1">
        <name>(R)-lipoate</name>
        <dbReference type="ChEBI" id="CHEBI:83088"/>
    </cofactor>
</comment>